<protein>
    <submittedName>
        <fullName evidence="2">Uncharacterized protein</fullName>
    </submittedName>
</protein>
<evidence type="ECO:0000313" key="3">
    <source>
        <dbReference type="Proteomes" id="UP001153269"/>
    </source>
</evidence>
<proteinExistence type="predicted"/>
<name>A0A9N7UUT7_PLEPL</name>
<sequence>MTDSSRPAVGFMQETQRQISSVQPGTVPELCGDTLTSSFTTFTGRQQTIRVTARVPVTSENLSVYHEEKFFLHSEQRDVRPYAEWFDPICGGSVLSQSSIYNWVVLKERLVLLSRR</sequence>
<evidence type="ECO:0000256" key="1">
    <source>
        <dbReference type="SAM" id="MobiDB-lite"/>
    </source>
</evidence>
<evidence type="ECO:0000313" key="2">
    <source>
        <dbReference type="EMBL" id="CAB1437508.1"/>
    </source>
</evidence>
<feature type="compositionally biased region" description="Polar residues" evidence="1">
    <location>
        <begin position="13"/>
        <end position="24"/>
    </location>
</feature>
<dbReference type="Proteomes" id="UP001153269">
    <property type="component" value="Unassembled WGS sequence"/>
</dbReference>
<organism evidence="2 3">
    <name type="scientific">Pleuronectes platessa</name>
    <name type="common">European plaice</name>
    <dbReference type="NCBI Taxonomy" id="8262"/>
    <lineage>
        <taxon>Eukaryota</taxon>
        <taxon>Metazoa</taxon>
        <taxon>Chordata</taxon>
        <taxon>Craniata</taxon>
        <taxon>Vertebrata</taxon>
        <taxon>Euteleostomi</taxon>
        <taxon>Actinopterygii</taxon>
        <taxon>Neopterygii</taxon>
        <taxon>Teleostei</taxon>
        <taxon>Neoteleostei</taxon>
        <taxon>Acanthomorphata</taxon>
        <taxon>Carangaria</taxon>
        <taxon>Pleuronectiformes</taxon>
        <taxon>Pleuronectoidei</taxon>
        <taxon>Pleuronectidae</taxon>
        <taxon>Pleuronectes</taxon>
    </lineage>
</organism>
<accession>A0A9N7UUT7</accession>
<comment type="caution">
    <text evidence="2">The sequence shown here is derived from an EMBL/GenBank/DDBJ whole genome shotgun (WGS) entry which is preliminary data.</text>
</comment>
<dbReference type="EMBL" id="CADEAL010002035">
    <property type="protein sequence ID" value="CAB1437508.1"/>
    <property type="molecule type" value="Genomic_DNA"/>
</dbReference>
<reference evidence="2" key="1">
    <citation type="submission" date="2020-03" db="EMBL/GenBank/DDBJ databases">
        <authorList>
            <person name="Weist P."/>
        </authorList>
    </citation>
    <scope>NUCLEOTIDE SEQUENCE</scope>
</reference>
<keyword evidence="3" id="KW-1185">Reference proteome</keyword>
<dbReference type="AlphaFoldDB" id="A0A9N7UUT7"/>
<gene>
    <name evidence="2" type="ORF">PLEPLA_LOCUS25477</name>
</gene>
<feature type="region of interest" description="Disordered" evidence="1">
    <location>
        <begin position="1"/>
        <end position="24"/>
    </location>
</feature>